<dbReference type="AlphaFoldDB" id="A0A7W7KQ68"/>
<protein>
    <submittedName>
        <fullName evidence="1">Uncharacterized protein</fullName>
    </submittedName>
</protein>
<gene>
    <name evidence="1" type="ORF">HNP46_005753</name>
</gene>
<dbReference type="EMBL" id="JACHLI010000032">
    <property type="protein sequence ID" value="MBB4866846.1"/>
    <property type="molecule type" value="Genomic_DNA"/>
</dbReference>
<comment type="caution">
    <text evidence="1">The sequence shown here is derived from an EMBL/GenBank/DDBJ whole genome shotgun (WGS) entry which is preliminary data.</text>
</comment>
<dbReference type="RefSeq" id="WP_184595751.1">
    <property type="nucleotide sequence ID" value="NZ_JACHLI010000032.1"/>
</dbReference>
<accession>A0A7W7KQ68</accession>
<dbReference type="Proteomes" id="UP000566995">
    <property type="component" value="Unassembled WGS sequence"/>
</dbReference>
<organism evidence="1 2">
    <name type="scientific">Pseudomonas nitroreducens</name>
    <dbReference type="NCBI Taxonomy" id="46680"/>
    <lineage>
        <taxon>Bacteria</taxon>
        <taxon>Pseudomonadati</taxon>
        <taxon>Pseudomonadota</taxon>
        <taxon>Gammaproteobacteria</taxon>
        <taxon>Pseudomonadales</taxon>
        <taxon>Pseudomonadaceae</taxon>
        <taxon>Pseudomonas</taxon>
    </lineage>
</organism>
<evidence type="ECO:0000313" key="2">
    <source>
        <dbReference type="Proteomes" id="UP000566995"/>
    </source>
</evidence>
<reference evidence="1 2" key="1">
    <citation type="submission" date="2020-08" db="EMBL/GenBank/DDBJ databases">
        <title>Functional genomics of gut bacteria from endangered species of beetles.</title>
        <authorList>
            <person name="Carlos-Shanley C."/>
        </authorList>
    </citation>
    <scope>NUCLEOTIDE SEQUENCE [LARGE SCALE GENOMIC DNA]</scope>
    <source>
        <strain evidence="1 2">S00179</strain>
    </source>
</reference>
<evidence type="ECO:0000313" key="1">
    <source>
        <dbReference type="EMBL" id="MBB4866846.1"/>
    </source>
</evidence>
<proteinExistence type="predicted"/>
<name>A0A7W7KQ68_PSENT</name>
<sequence>MEARATSYALSVCFNDHQKPVCLAVSADSVEPVGAMPATPESAQLVGGDLLIVSKFKSLRLAGIDQRCVEAIHLDLPLVVFDPDTQEEVMLQVVYSGAPR</sequence>